<sequence length="77" mass="8644">MDLPHSYAKERSMSNNTKPLNYDPADPDKMLLPAGDTCGNCRHIHRCKAMFGHTETDTYCDWSPSRFIPAKTEGAAQ</sequence>
<dbReference type="EMBL" id="CAADJD010000031">
    <property type="protein sequence ID" value="VFS89127.1"/>
    <property type="molecule type" value="Genomic_DNA"/>
</dbReference>
<gene>
    <name evidence="2" type="ORF">NCTC12993_07195</name>
</gene>
<protein>
    <submittedName>
        <fullName evidence="2">Uncharacterized protein</fullName>
    </submittedName>
</protein>
<organism evidence="2 3">
    <name type="scientific">Kluyvera cryocrescens</name>
    <name type="common">Kluyvera citrophila</name>
    <dbReference type="NCBI Taxonomy" id="580"/>
    <lineage>
        <taxon>Bacteria</taxon>
        <taxon>Pseudomonadati</taxon>
        <taxon>Pseudomonadota</taxon>
        <taxon>Gammaproteobacteria</taxon>
        <taxon>Enterobacterales</taxon>
        <taxon>Enterobacteriaceae</taxon>
        <taxon>Kluyvera</taxon>
    </lineage>
</organism>
<feature type="region of interest" description="Disordered" evidence="1">
    <location>
        <begin position="1"/>
        <end position="26"/>
    </location>
</feature>
<proteinExistence type="predicted"/>
<dbReference type="Proteomes" id="UP000401081">
    <property type="component" value="Unassembled WGS sequence"/>
</dbReference>
<accession>A0A485CX67</accession>
<dbReference type="AlphaFoldDB" id="A0A485CX67"/>
<evidence type="ECO:0000313" key="2">
    <source>
        <dbReference type="EMBL" id="VFS89127.1"/>
    </source>
</evidence>
<name>A0A485CX67_KLUCR</name>
<evidence type="ECO:0000256" key="1">
    <source>
        <dbReference type="SAM" id="MobiDB-lite"/>
    </source>
</evidence>
<reference evidence="2 3" key="1">
    <citation type="submission" date="2019-03" db="EMBL/GenBank/DDBJ databases">
        <authorList>
            <consortium name="Pathogen Informatics"/>
        </authorList>
    </citation>
    <scope>NUCLEOTIDE SEQUENCE [LARGE SCALE GENOMIC DNA]</scope>
    <source>
        <strain evidence="2 3">NCTC12993</strain>
    </source>
</reference>
<evidence type="ECO:0000313" key="3">
    <source>
        <dbReference type="Proteomes" id="UP000401081"/>
    </source>
</evidence>
<keyword evidence="3" id="KW-1185">Reference proteome</keyword>